<dbReference type="GO" id="GO:0004518">
    <property type="term" value="F:nuclease activity"/>
    <property type="evidence" value="ECO:0007669"/>
    <property type="project" value="UniProtKB-KW"/>
</dbReference>
<comment type="caution">
    <text evidence="6">The sequence shown here is derived from an EMBL/GenBank/DDBJ whole genome shotgun (WGS) entry which is preliminary data.</text>
</comment>
<evidence type="ECO:0000256" key="2">
    <source>
        <dbReference type="ARBA" id="ARBA00022723"/>
    </source>
</evidence>
<dbReference type="InterPro" id="IPR002716">
    <property type="entry name" value="PIN_dom"/>
</dbReference>
<protein>
    <submittedName>
        <fullName evidence="6">PIN domain-containing protein</fullName>
    </submittedName>
</protein>
<evidence type="ECO:0000259" key="5">
    <source>
        <dbReference type="Pfam" id="PF13470"/>
    </source>
</evidence>
<dbReference type="Proteomes" id="UP000746751">
    <property type="component" value="Unassembled WGS sequence"/>
</dbReference>
<evidence type="ECO:0000313" key="7">
    <source>
        <dbReference type="Proteomes" id="UP000746751"/>
    </source>
</evidence>
<dbReference type="GO" id="GO:0046872">
    <property type="term" value="F:metal ion binding"/>
    <property type="evidence" value="ECO:0007669"/>
    <property type="project" value="UniProtKB-KW"/>
</dbReference>
<reference evidence="6" key="1">
    <citation type="journal article" date="2021" name="PeerJ">
        <title>Extensive microbial diversity within the chicken gut microbiome revealed by metagenomics and culture.</title>
        <authorList>
            <person name="Gilroy R."/>
            <person name="Ravi A."/>
            <person name="Getino M."/>
            <person name="Pursley I."/>
            <person name="Horton D.L."/>
            <person name="Alikhan N.F."/>
            <person name="Baker D."/>
            <person name="Gharbi K."/>
            <person name="Hall N."/>
            <person name="Watson M."/>
            <person name="Adriaenssens E.M."/>
            <person name="Foster-Nyarko E."/>
            <person name="Jarju S."/>
            <person name="Secka A."/>
            <person name="Antonio M."/>
            <person name="Oren A."/>
            <person name="Chaudhuri R.R."/>
            <person name="La Ragione R."/>
            <person name="Hildebrand F."/>
            <person name="Pallen M.J."/>
        </authorList>
    </citation>
    <scope>NUCLEOTIDE SEQUENCE</scope>
    <source>
        <strain evidence="6">ChiGjej2B2-7701</strain>
    </source>
</reference>
<keyword evidence="1" id="KW-0540">Nuclease</keyword>
<dbReference type="Gene3D" id="3.40.50.1010">
    <property type="entry name" value="5'-nuclease"/>
    <property type="match status" value="1"/>
</dbReference>
<keyword evidence="3" id="KW-0378">Hydrolase</keyword>
<dbReference type="SUPFAM" id="SSF88723">
    <property type="entry name" value="PIN domain-like"/>
    <property type="match status" value="1"/>
</dbReference>
<evidence type="ECO:0000313" key="6">
    <source>
        <dbReference type="EMBL" id="HJG31193.1"/>
    </source>
</evidence>
<reference evidence="6" key="2">
    <citation type="submission" date="2021-09" db="EMBL/GenBank/DDBJ databases">
        <authorList>
            <person name="Gilroy R."/>
        </authorList>
    </citation>
    <scope>NUCLEOTIDE SEQUENCE</scope>
    <source>
        <strain evidence="6">ChiGjej2B2-7701</strain>
    </source>
</reference>
<dbReference type="EMBL" id="DYVF01000045">
    <property type="protein sequence ID" value="HJG31193.1"/>
    <property type="molecule type" value="Genomic_DNA"/>
</dbReference>
<dbReference type="InterPro" id="IPR029060">
    <property type="entry name" value="PIN-like_dom_sf"/>
</dbReference>
<evidence type="ECO:0000256" key="4">
    <source>
        <dbReference type="ARBA" id="ARBA00022842"/>
    </source>
</evidence>
<organism evidence="6 7">
    <name type="scientific">Collinsella ihumii</name>
    <dbReference type="NCBI Taxonomy" id="1720204"/>
    <lineage>
        <taxon>Bacteria</taxon>
        <taxon>Bacillati</taxon>
        <taxon>Actinomycetota</taxon>
        <taxon>Coriobacteriia</taxon>
        <taxon>Coriobacteriales</taxon>
        <taxon>Coriobacteriaceae</taxon>
        <taxon>Collinsella</taxon>
    </lineage>
</organism>
<keyword evidence="4" id="KW-0460">Magnesium</keyword>
<dbReference type="AlphaFoldDB" id="A0A921ISF7"/>
<sequence>MTLPARILLDTNVWLDVFDGARPRSRVANKLINICEQKGIELLYAAGSAKDVYYLVGASLKRQARTTGEGLSDGQAHAISEYASACVTNMGEVATAVGVDISDIWLAQKYQRIHTDFEDCLVLAAVERARADYLATSDEALLRHCPVAALSPEDVLALLEG</sequence>
<dbReference type="Pfam" id="PF13470">
    <property type="entry name" value="PIN_3"/>
    <property type="match status" value="1"/>
</dbReference>
<feature type="domain" description="PIN" evidence="5">
    <location>
        <begin position="6"/>
        <end position="139"/>
    </location>
</feature>
<accession>A0A921ISF7</accession>
<name>A0A921ISF7_9ACTN</name>
<evidence type="ECO:0000256" key="1">
    <source>
        <dbReference type="ARBA" id="ARBA00022722"/>
    </source>
</evidence>
<proteinExistence type="predicted"/>
<evidence type="ECO:0000256" key="3">
    <source>
        <dbReference type="ARBA" id="ARBA00022801"/>
    </source>
</evidence>
<dbReference type="GO" id="GO:0016787">
    <property type="term" value="F:hydrolase activity"/>
    <property type="evidence" value="ECO:0007669"/>
    <property type="project" value="UniProtKB-KW"/>
</dbReference>
<gene>
    <name evidence="6" type="ORF">K8U80_07335</name>
</gene>
<keyword evidence="2" id="KW-0479">Metal-binding</keyword>